<feature type="region of interest" description="Disordered" evidence="4">
    <location>
        <begin position="259"/>
        <end position="285"/>
    </location>
</feature>
<dbReference type="InterPro" id="IPR050412">
    <property type="entry name" value="Ig-like_Receptors_ImmuneReg"/>
</dbReference>
<dbReference type="GO" id="GO:0032396">
    <property type="term" value="F:inhibitory MHC class I receptor activity"/>
    <property type="evidence" value="ECO:0007669"/>
    <property type="project" value="TreeGrafter"/>
</dbReference>
<dbReference type="AlphaFoldDB" id="H0UTN7"/>
<dbReference type="Gene3D" id="2.60.40.10">
    <property type="entry name" value="Immunoglobulins"/>
    <property type="match status" value="2"/>
</dbReference>
<dbReference type="STRING" id="10141.ENSCPOP00000000286"/>
<feature type="signal peptide" evidence="5">
    <location>
        <begin position="1"/>
        <end position="23"/>
    </location>
</feature>
<evidence type="ECO:0000256" key="4">
    <source>
        <dbReference type="SAM" id="MobiDB-lite"/>
    </source>
</evidence>
<keyword evidence="1 5" id="KW-0732">Signal</keyword>
<dbReference type="GO" id="GO:0005886">
    <property type="term" value="C:plasma membrane"/>
    <property type="evidence" value="ECO:0007669"/>
    <property type="project" value="TreeGrafter"/>
</dbReference>
<proteinExistence type="predicted"/>
<feature type="chain" id="PRO_5012361718" description="Ig-like domain-containing protein" evidence="5">
    <location>
        <begin position="24"/>
        <end position="285"/>
    </location>
</feature>
<sequence>MEVKFLVLLCLGLSLDPRIPVQAGTLPKPRLWAEPGSVIARGEPVTLWCEGTPEAQQYHLYRTGSPAFTDTQTSSEARNKTKFSITSMTEYDAGRYRCYYHSPAGSSEHSDALELVVTGFYNKPSLSALPSPVVISGGNVTLQCGSLQRYNRFFLIKDGEDKLSWMLDSQQSPSGQVQALFRVGPVTPRQKWTFRCYGCYRRTFQVWSQSSDALELRVSGPHLQDHTVENLVRMGVAGLVLVGLGILLCEAWHSQRSLGDGARRTESGPQDPSAGRDSAQTQALG</sequence>
<keyword evidence="2" id="KW-1015">Disulfide bond</keyword>
<dbReference type="InterPro" id="IPR013783">
    <property type="entry name" value="Ig-like_fold"/>
</dbReference>
<dbReference type="PANTHER" id="PTHR11738:SF187">
    <property type="entry name" value="LEUKOCYTE IMMUNOGLOBULIN-LIKE RECEPTOR SUBFAMILY A MEMBER 6-RELATED"/>
    <property type="match status" value="1"/>
</dbReference>
<evidence type="ECO:0000313" key="8">
    <source>
        <dbReference type="Proteomes" id="UP000005447"/>
    </source>
</evidence>
<dbReference type="InterPro" id="IPR036179">
    <property type="entry name" value="Ig-like_dom_sf"/>
</dbReference>
<evidence type="ECO:0000313" key="7">
    <source>
        <dbReference type="Ensembl" id="ENSCPOP00000000286.3"/>
    </source>
</evidence>
<dbReference type="Proteomes" id="UP000005447">
    <property type="component" value="Unassembled WGS sequence"/>
</dbReference>
<dbReference type="SUPFAM" id="SSF48726">
    <property type="entry name" value="Immunoglobulin"/>
    <property type="match status" value="2"/>
</dbReference>
<dbReference type="InParanoid" id="H0UTN7"/>
<name>H0UTN7_CAVPO</name>
<reference evidence="7" key="3">
    <citation type="submission" date="2025-09" db="UniProtKB">
        <authorList>
            <consortium name="Ensembl"/>
        </authorList>
    </citation>
    <scope>IDENTIFICATION</scope>
    <source>
        <strain evidence="7">2N</strain>
    </source>
</reference>
<evidence type="ECO:0000256" key="3">
    <source>
        <dbReference type="ARBA" id="ARBA00023319"/>
    </source>
</evidence>
<keyword evidence="3" id="KW-0393">Immunoglobulin domain</keyword>
<dbReference type="Pfam" id="PF13895">
    <property type="entry name" value="Ig_2"/>
    <property type="match status" value="1"/>
</dbReference>
<dbReference type="GO" id="GO:0002764">
    <property type="term" value="P:immune response-regulating signaling pathway"/>
    <property type="evidence" value="ECO:0007669"/>
    <property type="project" value="TreeGrafter"/>
</dbReference>
<evidence type="ECO:0000256" key="1">
    <source>
        <dbReference type="ARBA" id="ARBA00022729"/>
    </source>
</evidence>
<evidence type="ECO:0000259" key="6">
    <source>
        <dbReference type="PROSITE" id="PS50835"/>
    </source>
</evidence>
<dbReference type="InterPro" id="IPR007110">
    <property type="entry name" value="Ig-like_dom"/>
</dbReference>
<feature type="domain" description="Ig-like" evidence="6">
    <location>
        <begin position="124"/>
        <end position="196"/>
    </location>
</feature>
<dbReference type="GeneTree" id="ENSGT01100000263478"/>
<evidence type="ECO:0000256" key="2">
    <source>
        <dbReference type="ARBA" id="ARBA00023157"/>
    </source>
</evidence>
<dbReference type="GO" id="GO:0019221">
    <property type="term" value="P:cytokine-mediated signaling pathway"/>
    <property type="evidence" value="ECO:0007669"/>
    <property type="project" value="TreeGrafter"/>
</dbReference>
<organism evidence="7 8">
    <name type="scientific">Cavia porcellus</name>
    <name type="common">Guinea pig</name>
    <dbReference type="NCBI Taxonomy" id="10141"/>
    <lineage>
        <taxon>Eukaryota</taxon>
        <taxon>Metazoa</taxon>
        <taxon>Chordata</taxon>
        <taxon>Craniata</taxon>
        <taxon>Vertebrata</taxon>
        <taxon>Euteleostomi</taxon>
        <taxon>Mammalia</taxon>
        <taxon>Eutheria</taxon>
        <taxon>Euarchontoglires</taxon>
        <taxon>Glires</taxon>
        <taxon>Rodentia</taxon>
        <taxon>Hystricomorpha</taxon>
        <taxon>Caviidae</taxon>
        <taxon>Cavia</taxon>
    </lineage>
</organism>
<dbReference type="SMART" id="SM00409">
    <property type="entry name" value="IG"/>
    <property type="match status" value="2"/>
</dbReference>
<protein>
    <recommendedName>
        <fullName evidence="6">Ig-like domain-containing protein</fullName>
    </recommendedName>
</protein>
<dbReference type="FunFam" id="2.60.40.10:FF:000049">
    <property type="entry name" value="Leukocyte immunoglobulin-like receptor subfamily B member 1"/>
    <property type="match status" value="2"/>
</dbReference>
<dbReference type="HOGENOM" id="CLU_021100_1_4_1"/>
<reference evidence="7" key="2">
    <citation type="submission" date="2025-08" db="UniProtKB">
        <authorList>
            <consortium name="Ensembl"/>
        </authorList>
    </citation>
    <scope>IDENTIFICATION</scope>
    <source>
        <strain evidence="7">2N</strain>
    </source>
</reference>
<dbReference type="PANTHER" id="PTHR11738">
    <property type="entry name" value="MHC CLASS I NK CELL RECEPTOR"/>
    <property type="match status" value="1"/>
</dbReference>
<reference evidence="8" key="1">
    <citation type="journal article" date="2011" name="Nature">
        <title>A high-resolution map of human evolutionary constraint using 29 mammals.</title>
        <authorList>
            <person name="Lindblad-Toh K."/>
            <person name="Garber M."/>
            <person name="Zuk O."/>
            <person name="Lin M.F."/>
            <person name="Parker B.J."/>
            <person name="Washietl S."/>
            <person name="Kheradpour P."/>
            <person name="Ernst J."/>
            <person name="Jordan G."/>
            <person name="Mauceli E."/>
            <person name="Ward L.D."/>
            <person name="Lowe C.B."/>
            <person name="Holloway A.K."/>
            <person name="Clamp M."/>
            <person name="Gnerre S."/>
            <person name="Alfoldi J."/>
            <person name="Beal K."/>
            <person name="Chang J."/>
            <person name="Clawson H."/>
            <person name="Cuff J."/>
            <person name="Di Palma F."/>
            <person name="Fitzgerald S."/>
            <person name="Flicek P."/>
            <person name="Guttman M."/>
            <person name="Hubisz M.J."/>
            <person name="Jaffe D.B."/>
            <person name="Jungreis I."/>
            <person name="Kent W.J."/>
            <person name="Kostka D."/>
            <person name="Lara M."/>
            <person name="Martins A.L."/>
            <person name="Massingham T."/>
            <person name="Moltke I."/>
            <person name="Raney B.J."/>
            <person name="Rasmussen M.D."/>
            <person name="Robinson J."/>
            <person name="Stark A."/>
            <person name="Vilella A.J."/>
            <person name="Wen J."/>
            <person name="Xie X."/>
            <person name="Zody M.C."/>
            <person name="Baldwin J."/>
            <person name="Bloom T."/>
            <person name="Chin C.W."/>
            <person name="Heiman D."/>
            <person name="Nicol R."/>
            <person name="Nusbaum C."/>
            <person name="Young S."/>
            <person name="Wilkinson J."/>
            <person name="Worley K.C."/>
            <person name="Kovar C.L."/>
            <person name="Muzny D.M."/>
            <person name="Gibbs R.A."/>
            <person name="Cree A."/>
            <person name="Dihn H.H."/>
            <person name="Fowler G."/>
            <person name="Jhangiani S."/>
            <person name="Joshi V."/>
            <person name="Lee S."/>
            <person name="Lewis L.R."/>
            <person name="Nazareth L.V."/>
            <person name="Okwuonu G."/>
            <person name="Santibanez J."/>
            <person name="Warren W.C."/>
            <person name="Mardis E.R."/>
            <person name="Weinstock G.M."/>
            <person name="Wilson R.K."/>
            <person name="Delehaunty K."/>
            <person name="Dooling D."/>
            <person name="Fronik C."/>
            <person name="Fulton L."/>
            <person name="Fulton B."/>
            <person name="Graves T."/>
            <person name="Minx P."/>
            <person name="Sodergren E."/>
            <person name="Birney E."/>
            <person name="Margulies E.H."/>
            <person name="Herrero J."/>
            <person name="Green E.D."/>
            <person name="Haussler D."/>
            <person name="Siepel A."/>
            <person name="Goldman N."/>
            <person name="Pollard K.S."/>
            <person name="Pedersen J.S."/>
            <person name="Lander E.S."/>
            <person name="Kellis M."/>
        </authorList>
    </citation>
    <scope>NUCLEOTIDE SEQUENCE [LARGE SCALE GENOMIC DNA]</scope>
    <source>
        <strain evidence="8">2N</strain>
    </source>
</reference>
<evidence type="ECO:0000256" key="5">
    <source>
        <dbReference type="SAM" id="SignalP"/>
    </source>
</evidence>
<dbReference type="Bgee" id="ENSCPOG00000000328">
    <property type="expression patterns" value="Expressed in heart and 7 other cell types or tissues"/>
</dbReference>
<dbReference type="FunCoup" id="H0UTN7">
    <property type="interactions" value="26"/>
</dbReference>
<accession>H0UTN7</accession>
<dbReference type="PROSITE" id="PS50835">
    <property type="entry name" value="IG_LIKE"/>
    <property type="match status" value="2"/>
</dbReference>
<feature type="domain" description="Ig-like" evidence="6">
    <location>
        <begin position="17"/>
        <end position="114"/>
    </location>
</feature>
<dbReference type="VEuPathDB" id="HostDB:ENSCPOG00000000328"/>
<dbReference type="Ensembl" id="ENSCPOT00000000331.3">
    <property type="protein sequence ID" value="ENSCPOP00000000286.3"/>
    <property type="gene ID" value="ENSCPOG00000000328.4"/>
</dbReference>
<dbReference type="EMBL" id="AAKN02046255">
    <property type="status" value="NOT_ANNOTATED_CDS"/>
    <property type="molecule type" value="Genomic_DNA"/>
</dbReference>
<dbReference type="OMA" id="TFRCYSY"/>
<dbReference type="InterPro" id="IPR003599">
    <property type="entry name" value="Ig_sub"/>
</dbReference>
<keyword evidence="8" id="KW-1185">Reference proteome</keyword>